<keyword evidence="1" id="KW-0560">Oxidoreductase</keyword>
<evidence type="ECO:0008006" key="4">
    <source>
        <dbReference type="Google" id="ProtNLM"/>
    </source>
</evidence>
<evidence type="ECO:0000313" key="2">
    <source>
        <dbReference type="EMBL" id="EHP42988.1"/>
    </source>
</evidence>
<dbReference type="GO" id="GO:0016491">
    <property type="term" value="F:oxidoreductase activity"/>
    <property type="evidence" value="ECO:0007669"/>
    <property type="project" value="UniProtKB-KW"/>
</dbReference>
<gene>
    <name evidence="2" type="ORF">OR16_10998</name>
</gene>
<dbReference type="AlphaFoldDB" id="H1S383"/>
<comment type="caution">
    <text evidence="2">The sequence shown here is derived from an EMBL/GenBank/DDBJ whole genome shotgun (WGS) entry which is preliminary data.</text>
</comment>
<dbReference type="Proteomes" id="UP000005808">
    <property type="component" value="Unassembled WGS sequence"/>
</dbReference>
<name>H1S383_9BURK</name>
<dbReference type="InterPro" id="IPR036010">
    <property type="entry name" value="2Fe-2S_ferredoxin-like_sf"/>
</dbReference>
<evidence type="ECO:0000256" key="1">
    <source>
        <dbReference type="ARBA" id="ARBA00023002"/>
    </source>
</evidence>
<dbReference type="PATRIC" id="fig|1127483.3.peg.2200"/>
<dbReference type="SUPFAM" id="SSF54292">
    <property type="entry name" value="2Fe-2S ferredoxin-like"/>
    <property type="match status" value="1"/>
</dbReference>
<dbReference type="Pfam" id="PF13510">
    <property type="entry name" value="Fer2_4"/>
    <property type="match status" value="1"/>
</dbReference>
<proteinExistence type="predicted"/>
<dbReference type="InterPro" id="IPR042204">
    <property type="entry name" value="2Fe-2S-bd_N"/>
</dbReference>
<dbReference type="GO" id="GO:0051536">
    <property type="term" value="F:iron-sulfur cluster binding"/>
    <property type="evidence" value="ECO:0007669"/>
    <property type="project" value="InterPro"/>
</dbReference>
<sequence>MKRNRAVNLSVNVLLDGRALRVPAGISVAAAMAYSDRPFTRRSCGGEPRAPFCGMGICQECRMTIDGRRRLACQITCREGMVLERAP</sequence>
<organism evidence="2 3">
    <name type="scientific">Cupriavidus basilensis OR16</name>
    <dbReference type="NCBI Taxonomy" id="1127483"/>
    <lineage>
        <taxon>Bacteria</taxon>
        <taxon>Pseudomonadati</taxon>
        <taxon>Pseudomonadota</taxon>
        <taxon>Betaproteobacteria</taxon>
        <taxon>Burkholderiales</taxon>
        <taxon>Burkholderiaceae</taxon>
        <taxon>Cupriavidus</taxon>
    </lineage>
</organism>
<protein>
    <recommendedName>
        <fullName evidence="4">(2Fe-2S)-binding protein</fullName>
    </recommendedName>
</protein>
<evidence type="ECO:0000313" key="3">
    <source>
        <dbReference type="Proteomes" id="UP000005808"/>
    </source>
</evidence>
<accession>H1S383</accession>
<dbReference type="RefSeq" id="WP_006157870.1">
    <property type="nucleotide sequence ID" value="NZ_AHJE01000024.1"/>
</dbReference>
<dbReference type="Gene3D" id="3.10.20.440">
    <property type="entry name" value="2Fe-2S iron-sulphur cluster binding domain, sarcosine oxidase, alpha subunit, N-terminal domain"/>
    <property type="match status" value="1"/>
</dbReference>
<dbReference type="EMBL" id="AHJE01000024">
    <property type="protein sequence ID" value="EHP42988.1"/>
    <property type="molecule type" value="Genomic_DNA"/>
</dbReference>
<reference evidence="2 3" key="1">
    <citation type="journal article" date="2012" name="J. Bacteriol.">
        <title>De Novo Genome Project of Cupriavidus basilensis OR16.</title>
        <authorList>
            <person name="Cserhati M."/>
            <person name="Kriszt B."/>
            <person name="Szoboszlay S."/>
            <person name="Toth A."/>
            <person name="Szabo I."/>
            <person name="Tancsics A."/>
            <person name="Nagy I."/>
            <person name="Horvath B."/>
            <person name="Nagy I."/>
            <person name="Kukolya J."/>
        </authorList>
    </citation>
    <scope>NUCLEOTIDE SEQUENCE [LARGE SCALE GENOMIC DNA]</scope>
    <source>
        <strain evidence="2 3">OR16</strain>
    </source>
</reference>